<keyword evidence="1 6" id="KW-0645">Protease</keyword>
<feature type="domain" description="Peptidase S1" evidence="8">
    <location>
        <begin position="28"/>
        <end position="263"/>
    </location>
</feature>
<dbReference type="Gene3D" id="2.40.10.10">
    <property type="entry name" value="Trypsin-like serine proteases"/>
    <property type="match status" value="1"/>
</dbReference>
<dbReference type="PROSITE" id="PS50240">
    <property type="entry name" value="TRYPSIN_DOM"/>
    <property type="match status" value="1"/>
</dbReference>
<dbReference type="InterPro" id="IPR018114">
    <property type="entry name" value="TRYPSIN_HIS"/>
</dbReference>
<dbReference type="AlphaFoldDB" id="A0AAV6FZ65"/>
<accession>A0AAV6FZ65</accession>
<dbReference type="EMBL" id="JADWDJ010000017">
    <property type="protein sequence ID" value="KAG5267865.1"/>
    <property type="molecule type" value="Genomic_DNA"/>
</dbReference>
<keyword evidence="4 6" id="KW-0720">Serine protease</keyword>
<evidence type="ECO:0000256" key="7">
    <source>
        <dbReference type="SAM" id="SignalP"/>
    </source>
</evidence>
<dbReference type="InterPro" id="IPR001314">
    <property type="entry name" value="Peptidase_S1A"/>
</dbReference>
<evidence type="ECO:0000256" key="4">
    <source>
        <dbReference type="ARBA" id="ARBA00022825"/>
    </source>
</evidence>
<feature type="signal peptide" evidence="7">
    <location>
        <begin position="1"/>
        <end position="18"/>
    </location>
</feature>
<evidence type="ECO:0000256" key="6">
    <source>
        <dbReference type="RuleBase" id="RU363034"/>
    </source>
</evidence>
<keyword evidence="3 6" id="KW-0378">Hydrolase</keyword>
<keyword evidence="10" id="KW-1185">Reference proteome</keyword>
<evidence type="ECO:0000256" key="5">
    <source>
        <dbReference type="ARBA" id="ARBA00023157"/>
    </source>
</evidence>
<dbReference type="PRINTS" id="PR00722">
    <property type="entry name" value="CHYMOTRYPSIN"/>
</dbReference>
<dbReference type="CDD" id="cd00190">
    <property type="entry name" value="Tryp_SPc"/>
    <property type="match status" value="1"/>
</dbReference>
<proteinExistence type="predicted"/>
<dbReference type="InterPro" id="IPR043504">
    <property type="entry name" value="Peptidase_S1_PA_chymotrypsin"/>
</dbReference>
<dbReference type="PANTHER" id="PTHR24252:SF7">
    <property type="entry name" value="HYALIN"/>
    <property type="match status" value="1"/>
</dbReference>
<dbReference type="InterPro" id="IPR033116">
    <property type="entry name" value="TRYPSIN_SER"/>
</dbReference>
<dbReference type="SMART" id="SM00020">
    <property type="entry name" value="Tryp_SPc"/>
    <property type="match status" value="1"/>
</dbReference>
<dbReference type="GO" id="GO:0004252">
    <property type="term" value="F:serine-type endopeptidase activity"/>
    <property type="evidence" value="ECO:0007669"/>
    <property type="project" value="InterPro"/>
</dbReference>
<comment type="caution">
    <text evidence="9">The sequence shown here is derived from an EMBL/GenBank/DDBJ whole genome shotgun (WGS) entry which is preliminary data.</text>
</comment>
<dbReference type="FunFam" id="2.40.10.10:FF:000024">
    <property type="entry name" value="Serine protease 53"/>
    <property type="match status" value="1"/>
</dbReference>
<dbReference type="PANTHER" id="PTHR24252">
    <property type="entry name" value="ACROSIN-RELATED"/>
    <property type="match status" value="1"/>
</dbReference>
<reference evidence="9 10" key="1">
    <citation type="submission" date="2020-10" db="EMBL/GenBank/DDBJ databases">
        <title>Chromosome-scale genome assembly of the Allis shad, Alosa alosa.</title>
        <authorList>
            <person name="Margot Z."/>
            <person name="Christophe K."/>
            <person name="Cabau C."/>
            <person name="Louis A."/>
            <person name="Berthelot C."/>
            <person name="Parey E."/>
            <person name="Roest Crollius H."/>
            <person name="Montfort J."/>
            <person name="Robinson-Rechavi M."/>
            <person name="Bucao C."/>
            <person name="Bouchez O."/>
            <person name="Gislard M."/>
            <person name="Lluch J."/>
            <person name="Milhes M."/>
            <person name="Lampietro C."/>
            <person name="Lopez Roques C."/>
            <person name="Donnadieu C."/>
            <person name="Braasch I."/>
            <person name="Desvignes T."/>
            <person name="Postlethwait J."/>
            <person name="Bobe J."/>
            <person name="Guiguen Y."/>
        </authorList>
    </citation>
    <scope>NUCLEOTIDE SEQUENCE [LARGE SCALE GENOMIC DNA]</scope>
    <source>
        <strain evidence="9">M-15738</strain>
        <tissue evidence="9">Blood</tissue>
    </source>
</reference>
<organism evidence="9 10">
    <name type="scientific">Alosa alosa</name>
    <name type="common">allis shad</name>
    <dbReference type="NCBI Taxonomy" id="278164"/>
    <lineage>
        <taxon>Eukaryota</taxon>
        <taxon>Metazoa</taxon>
        <taxon>Chordata</taxon>
        <taxon>Craniata</taxon>
        <taxon>Vertebrata</taxon>
        <taxon>Euteleostomi</taxon>
        <taxon>Actinopterygii</taxon>
        <taxon>Neopterygii</taxon>
        <taxon>Teleostei</taxon>
        <taxon>Clupei</taxon>
        <taxon>Clupeiformes</taxon>
        <taxon>Clupeoidei</taxon>
        <taxon>Clupeidae</taxon>
        <taxon>Alosa</taxon>
    </lineage>
</organism>
<dbReference type="PROSITE" id="PS00135">
    <property type="entry name" value="TRYPSIN_SER"/>
    <property type="match status" value="1"/>
</dbReference>
<evidence type="ECO:0000256" key="2">
    <source>
        <dbReference type="ARBA" id="ARBA00022729"/>
    </source>
</evidence>
<name>A0AAV6FZ65_9TELE</name>
<evidence type="ECO:0000256" key="3">
    <source>
        <dbReference type="ARBA" id="ARBA00022801"/>
    </source>
</evidence>
<dbReference type="Proteomes" id="UP000823561">
    <property type="component" value="Chromosome 17"/>
</dbReference>
<evidence type="ECO:0000259" key="8">
    <source>
        <dbReference type="PROSITE" id="PS50240"/>
    </source>
</evidence>
<evidence type="ECO:0000256" key="1">
    <source>
        <dbReference type="ARBA" id="ARBA00022670"/>
    </source>
</evidence>
<keyword evidence="5" id="KW-1015">Disulfide bond</keyword>
<dbReference type="GO" id="GO:0006508">
    <property type="term" value="P:proteolysis"/>
    <property type="evidence" value="ECO:0007669"/>
    <property type="project" value="UniProtKB-KW"/>
</dbReference>
<dbReference type="InterPro" id="IPR009003">
    <property type="entry name" value="Peptidase_S1_PA"/>
</dbReference>
<protein>
    <recommendedName>
        <fullName evidence="8">Peptidase S1 domain-containing protein</fullName>
    </recommendedName>
</protein>
<dbReference type="SUPFAM" id="SSF50494">
    <property type="entry name" value="Trypsin-like serine proteases"/>
    <property type="match status" value="1"/>
</dbReference>
<dbReference type="PROSITE" id="PS00134">
    <property type="entry name" value="TRYPSIN_HIS"/>
    <property type="match status" value="1"/>
</dbReference>
<evidence type="ECO:0000313" key="10">
    <source>
        <dbReference type="Proteomes" id="UP000823561"/>
    </source>
</evidence>
<keyword evidence="2 7" id="KW-0732">Signal</keyword>
<sequence length="266" mass="29037">MTLRLCLCVTLLLSTATGLPHLNSRSSIVGGEDAAPGQWPWMVYLKATNRMHTSSCGGSLINTQWVLTAAHCVDSNNYHLSPVVVGRLKLSETDGKIYSVCRFVIHPDYRPNVDGALNDIALVQLDELVYFSALVMPVALPTPWDVFNARSECWVTGWGTVAEDTPLGGNKTLQQLKLPLVDDNTCRKVYPRTTDKQLCAGYKRGGKDSCQGDSGGPLVCQSASGKFVQVGVVSFGHGCAQRGYPGVYTRVISYIKFIQDTIRNYS</sequence>
<gene>
    <name evidence="9" type="ORF">AALO_G00226800</name>
</gene>
<feature type="chain" id="PRO_5043775586" description="Peptidase S1 domain-containing protein" evidence="7">
    <location>
        <begin position="19"/>
        <end position="266"/>
    </location>
</feature>
<evidence type="ECO:0000313" key="9">
    <source>
        <dbReference type="EMBL" id="KAG5267865.1"/>
    </source>
</evidence>
<dbReference type="Pfam" id="PF00089">
    <property type="entry name" value="Trypsin"/>
    <property type="match status" value="1"/>
</dbReference>
<dbReference type="InterPro" id="IPR001254">
    <property type="entry name" value="Trypsin_dom"/>
</dbReference>